<dbReference type="PRINTS" id="PR00846">
    <property type="entry name" value="GLHYDRLASE56"/>
</dbReference>
<protein>
    <recommendedName>
        <fullName evidence="6">Hyaluronidase</fullName>
        <ecNumber evidence="6">3.2.1.35</ecNumber>
    </recommendedName>
</protein>
<dbReference type="AlphaFoldDB" id="A0AA88XL29"/>
<feature type="disulfide bond" evidence="5">
    <location>
        <begin position="289"/>
        <end position="300"/>
    </location>
</feature>
<dbReference type="GO" id="GO:0030214">
    <property type="term" value="P:hyaluronan catabolic process"/>
    <property type="evidence" value="ECO:0007669"/>
    <property type="project" value="TreeGrafter"/>
</dbReference>
<dbReference type="Proteomes" id="UP001186944">
    <property type="component" value="Unassembled WGS sequence"/>
</dbReference>
<dbReference type="GO" id="GO:0005975">
    <property type="term" value="P:carbohydrate metabolic process"/>
    <property type="evidence" value="ECO:0007669"/>
    <property type="project" value="UniProtKB-UniRule"/>
</dbReference>
<dbReference type="Pfam" id="PF01630">
    <property type="entry name" value="Glyco_hydro_56"/>
    <property type="match status" value="2"/>
</dbReference>
<keyword evidence="8" id="KW-0812">Transmembrane</keyword>
<evidence type="ECO:0000256" key="3">
    <source>
        <dbReference type="PIRNR" id="PIRNR038193"/>
    </source>
</evidence>
<evidence type="ECO:0000313" key="10">
    <source>
        <dbReference type="EMBL" id="KAK3087784.1"/>
    </source>
</evidence>
<dbReference type="PANTHER" id="PTHR11769:SF35">
    <property type="entry name" value="HYALURONIDASE"/>
    <property type="match status" value="1"/>
</dbReference>
<dbReference type="EMBL" id="VSWD01000011">
    <property type="protein sequence ID" value="KAK3087784.1"/>
    <property type="molecule type" value="Genomic_DNA"/>
</dbReference>
<sequence length="341" mass="39358">MHVFLKYGIFTAFTGIILCFDIIWNVPSHRCLSEYGIDLNLSKYDIISNKEEEFEGQKINIFYETKPGLYPKFLANGTEVNGGIPQNASFFHHFVKAKSDIENTIPYSDFSGYAVIDWESWRPIFERNRYEEEKHIYIKKSLELVKNQHPTWSSQKVFREAKRQFESSAEWERKGDGRSGLQEGTKRASGACSGDTKLRHLRIQGKFEKGTMQAFAYTTFKYTDTKVYYSKNDVINTISQSMDAGLDGNVVWLSSSDVSSRDDCQSLHKYIQEIFGPMSKFVINFARICSAVLCNNHGKCVRANWLKQPKLQFGRSDKMLDLSDYKCKCNMNWSGKHCQNI</sequence>
<dbReference type="EC" id="3.2.1.35" evidence="6"/>
<comment type="similarity">
    <text evidence="1 3 6">Belongs to the glycosyl hydrolase 56 family.</text>
</comment>
<evidence type="ECO:0000256" key="7">
    <source>
        <dbReference type="SAM" id="MobiDB-lite"/>
    </source>
</evidence>
<dbReference type="SUPFAM" id="SSF51445">
    <property type="entry name" value="(Trans)glycosidases"/>
    <property type="match status" value="1"/>
</dbReference>
<evidence type="ECO:0000313" key="11">
    <source>
        <dbReference type="Proteomes" id="UP001186944"/>
    </source>
</evidence>
<keyword evidence="11" id="KW-1185">Reference proteome</keyword>
<name>A0AA88XL29_PINIB</name>
<dbReference type="InterPro" id="IPR018155">
    <property type="entry name" value="Hyaluronidase"/>
</dbReference>
<dbReference type="Gene3D" id="3.20.20.70">
    <property type="entry name" value="Aldolase class I"/>
    <property type="match status" value="2"/>
</dbReference>
<keyword evidence="8" id="KW-1133">Transmembrane helix</keyword>
<dbReference type="SMART" id="SM00181">
    <property type="entry name" value="EGF"/>
    <property type="match status" value="1"/>
</dbReference>
<organism evidence="10 11">
    <name type="scientific">Pinctada imbricata</name>
    <name type="common">Atlantic pearl-oyster</name>
    <name type="synonym">Pinctada martensii</name>
    <dbReference type="NCBI Taxonomy" id="66713"/>
    <lineage>
        <taxon>Eukaryota</taxon>
        <taxon>Metazoa</taxon>
        <taxon>Spiralia</taxon>
        <taxon>Lophotrochozoa</taxon>
        <taxon>Mollusca</taxon>
        <taxon>Bivalvia</taxon>
        <taxon>Autobranchia</taxon>
        <taxon>Pteriomorphia</taxon>
        <taxon>Pterioida</taxon>
        <taxon>Pterioidea</taxon>
        <taxon>Pteriidae</taxon>
        <taxon>Pinctada</taxon>
    </lineage>
</organism>
<keyword evidence="2 5" id="KW-1015">Disulfide bond</keyword>
<proteinExistence type="inferred from homology"/>
<evidence type="ECO:0000256" key="8">
    <source>
        <dbReference type="SAM" id="Phobius"/>
    </source>
</evidence>
<dbReference type="GO" id="GO:0004415">
    <property type="term" value="F:hyalurononglucosaminidase activity"/>
    <property type="evidence" value="ECO:0007669"/>
    <property type="project" value="UniProtKB-UniRule"/>
</dbReference>
<feature type="domain" description="EGF-like" evidence="9">
    <location>
        <begin position="327"/>
        <end position="338"/>
    </location>
</feature>
<dbReference type="InterPro" id="IPR000742">
    <property type="entry name" value="EGF"/>
</dbReference>
<feature type="transmembrane region" description="Helical" evidence="8">
    <location>
        <begin position="7"/>
        <end position="24"/>
    </location>
</feature>
<evidence type="ECO:0000256" key="4">
    <source>
        <dbReference type="PIRSR" id="PIRSR038193-1"/>
    </source>
</evidence>
<feature type="active site" description="Proton donor" evidence="4">
    <location>
        <position position="119"/>
    </location>
</feature>
<keyword evidence="8" id="KW-0472">Membrane</keyword>
<evidence type="ECO:0000259" key="9">
    <source>
        <dbReference type="PROSITE" id="PS00022"/>
    </source>
</evidence>
<keyword evidence="6" id="KW-0326">Glycosidase</keyword>
<evidence type="ECO:0000256" key="6">
    <source>
        <dbReference type="RuleBase" id="RU610713"/>
    </source>
</evidence>
<evidence type="ECO:0000256" key="2">
    <source>
        <dbReference type="ARBA" id="ARBA00023157"/>
    </source>
</evidence>
<comment type="catalytic activity">
    <reaction evidence="6">
        <text>Random hydrolysis of (1-&gt;4)-linkages between N-acetyl-beta-D-glucosamine and D-glucuronate residues in hyaluronate.</text>
        <dbReference type="EC" id="3.2.1.35"/>
    </reaction>
</comment>
<evidence type="ECO:0000256" key="5">
    <source>
        <dbReference type="PIRSR" id="PIRSR038193-3"/>
    </source>
</evidence>
<feature type="region of interest" description="Disordered" evidence="7">
    <location>
        <begin position="169"/>
        <end position="192"/>
    </location>
</feature>
<reference evidence="10" key="1">
    <citation type="submission" date="2019-08" db="EMBL/GenBank/DDBJ databases">
        <title>The improved chromosome-level genome for the pearl oyster Pinctada fucata martensii using PacBio sequencing and Hi-C.</title>
        <authorList>
            <person name="Zheng Z."/>
        </authorList>
    </citation>
    <scope>NUCLEOTIDE SEQUENCE</scope>
    <source>
        <strain evidence="10">ZZ-2019</strain>
        <tissue evidence="10">Adductor muscle</tissue>
    </source>
</reference>
<comment type="caution">
    <text evidence="10">The sequence shown here is derived from an EMBL/GenBank/DDBJ whole genome shotgun (WGS) entry which is preliminary data.</text>
</comment>
<dbReference type="InterPro" id="IPR017853">
    <property type="entry name" value="GH"/>
</dbReference>
<feature type="disulfide bond" evidence="5">
    <location>
        <begin position="31"/>
        <end position="264"/>
    </location>
</feature>
<evidence type="ECO:0000256" key="1">
    <source>
        <dbReference type="ARBA" id="ARBA00008871"/>
    </source>
</evidence>
<dbReference type="PIRSF" id="PIRSF038193">
    <property type="entry name" value="Hyaluronidase"/>
    <property type="match status" value="1"/>
</dbReference>
<gene>
    <name evidence="10" type="ORF">FSP39_010534</name>
</gene>
<dbReference type="PANTHER" id="PTHR11769">
    <property type="entry name" value="HYALURONIDASE"/>
    <property type="match status" value="1"/>
</dbReference>
<dbReference type="InterPro" id="IPR013785">
    <property type="entry name" value="Aldolase_TIM"/>
</dbReference>
<accession>A0AA88XL29</accession>
<dbReference type="PROSITE" id="PS00022">
    <property type="entry name" value="EGF_1"/>
    <property type="match status" value="1"/>
</dbReference>
<keyword evidence="6" id="KW-0378">Hydrolase</keyword>